<evidence type="ECO:0000313" key="3">
    <source>
        <dbReference type="EMBL" id="AUO20092.1"/>
    </source>
</evidence>
<dbReference type="EMBL" id="CP020991">
    <property type="protein sequence ID" value="AUO20092.1"/>
    <property type="molecule type" value="Genomic_DNA"/>
</dbReference>
<dbReference type="KEGG" id="mpec:B9O19_01945"/>
<feature type="domain" description="Pyruvate/ketoisovalerate oxidoreductase catalytic" evidence="2">
    <location>
        <begin position="13"/>
        <end position="192"/>
    </location>
</feature>
<protein>
    <submittedName>
        <fullName evidence="3">Indolepyruvate ferredoxin oxidoreductase</fullName>
        <ecNumber evidence="3">1.2.7.8</ecNumber>
    </submittedName>
</protein>
<evidence type="ECO:0000313" key="4">
    <source>
        <dbReference type="Proteomes" id="UP000235589"/>
    </source>
</evidence>
<dbReference type="GO" id="GO:0043805">
    <property type="term" value="F:indolepyruvate ferredoxin oxidoreductase activity"/>
    <property type="evidence" value="ECO:0007669"/>
    <property type="project" value="UniProtKB-EC"/>
</dbReference>
<keyword evidence="4" id="KW-1185">Reference proteome</keyword>
<dbReference type="SUPFAM" id="SSF53323">
    <property type="entry name" value="Pyruvate-ferredoxin oxidoreductase, PFOR, domain III"/>
    <property type="match status" value="1"/>
</dbReference>
<keyword evidence="1 3" id="KW-0560">Oxidoreductase</keyword>
<keyword evidence="3" id="KW-0670">Pyruvate</keyword>
<dbReference type="OrthoDB" id="9789125at2"/>
<dbReference type="Gene3D" id="3.40.920.10">
    <property type="entry name" value="Pyruvate-ferredoxin oxidoreductase, PFOR, domain III"/>
    <property type="match status" value="1"/>
</dbReference>
<dbReference type="Pfam" id="PF01558">
    <property type="entry name" value="POR"/>
    <property type="match status" value="1"/>
</dbReference>
<reference evidence="3 4" key="1">
    <citation type="submission" date="2017-04" db="EMBL/GenBank/DDBJ databases">
        <title>Monoglobus pectinilyticus 14 draft genome.</title>
        <authorList>
            <person name="Kim C."/>
            <person name="Rosendale D.I."/>
            <person name="Kelly W.J."/>
            <person name="Tannock G.W."/>
            <person name="Patchett M.L."/>
            <person name="Jordens J.Z."/>
        </authorList>
    </citation>
    <scope>NUCLEOTIDE SEQUENCE [LARGE SCALE GENOMIC DNA]</scope>
    <source>
        <strain evidence="3 4">14</strain>
    </source>
</reference>
<organism evidence="3 4">
    <name type="scientific">Monoglobus pectinilyticus</name>
    <dbReference type="NCBI Taxonomy" id="1981510"/>
    <lineage>
        <taxon>Bacteria</taxon>
        <taxon>Bacillati</taxon>
        <taxon>Bacillota</taxon>
        <taxon>Clostridia</taxon>
        <taxon>Monoglobales</taxon>
        <taxon>Monoglobaceae</taxon>
        <taxon>Monoglobus</taxon>
    </lineage>
</organism>
<evidence type="ECO:0000259" key="2">
    <source>
        <dbReference type="Pfam" id="PF01558"/>
    </source>
</evidence>
<dbReference type="InterPro" id="IPR052198">
    <property type="entry name" value="IorB_Oxidoreductase"/>
</dbReference>
<proteinExistence type="predicted"/>
<dbReference type="GeneID" id="98063324"/>
<dbReference type="RefSeq" id="WP_102366236.1">
    <property type="nucleotide sequence ID" value="NZ_CP020991.1"/>
</dbReference>
<gene>
    <name evidence="3" type="ORF">B9O19_01945</name>
</gene>
<dbReference type="PANTHER" id="PTHR43854:SF1">
    <property type="entry name" value="INDOLEPYRUVATE OXIDOREDUCTASE SUBUNIT IORB"/>
    <property type="match status" value="1"/>
</dbReference>
<dbReference type="InterPro" id="IPR019752">
    <property type="entry name" value="Pyrv/ketoisovalerate_OxRed_cat"/>
</dbReference>
<dbReference type="Proteomes" id="UP000235589">
    <property type="component" value="Chromosome"/>
</dbReference>
<dbReference type="EC" id="1.2.7.8" evidence="3"/>
<evidence type="ECO:0000256" key="1">
    <source>
        <dbReference type="ARBA" id="ARBA00023002"/>
    </source>
</evidence>
<dbReference type="InterPro" id="IPR002869">
    <property type="entry name" value="Pyrv_flavodox_OxRed_cen"/>
</dbReference>
<sequence>MKDKINCLLCGVGGQGTVLASRMIAAAAMKRGLFAETAETIGMAQRGGSVVSHVRVGENQYSPLIPYGKADIIIGFEPAEAVRCLPYLKNGGTVVVSSKAVLPVTASLGMGSYSGSEDMLGYLDNKTENLIVVDTDEICKRLGSAKVMNMVLLGAAASSGALGITLDELESAMAERLDERFHELNKKALRAAEQE</sequence>
<dbReference type="PANTHER" id="PTHR43854">
    <property type="entry name" value="INDOLEPYRUVATE OXIDOREDUCTASE SUBUNIT IORB"/>
    <property type="match status" value="1"/>
</dbReference>
<name>A0A2K9P4B0_9FIRM</name>
<dbReference type="AlphaFoldDB" id="A0A2K9P4B0"/>
<accession>A0A2K9P4B0</accession>